<feature type="domain" description="Alpha/beta hydrolase fold-3" evidence="3">
    <location>
        <begin position="87"/>
        <end position="294"/>
    </location>
</feature>
<dbReference type="InterPro" id="IPR050300">
    <property type="entry name" value="GDXG_lipolytic_enzyme"/>
</dbReference>
<dbReference type="InterPro" id="IPR013094">
    <property type="entry name" value="AB_hydrolase_3"/>
</dbReference>
<evidence type="ECO:0000256" key="2">
    <source>
        <dbReference type="ARBA" id="ARBA00022801"/>
    </source>
</evidence>
<name>A0A1T2XXU5_PSEFL</name>
<comment type="similarity">
    <text evidence="1">Belongs to the 'GDXG' lipolytic enzyme family.</text>
</comment>
<gene>
    <name evidence="4" type="ORF">BFW87_29085</name>
</gene>
<dbReference type="Pfam" id="PF07859">
    <property type="entry name" value="Abhydrolase_3"/>
    <property type="match status" value="1"/>
</dbReference>
<comment type="caution">
    <text evidence="4">The sequence shown here is derived from an EMBL/GenBank/DDBJ whole genome shotgun (WGS) entry which is preliminary data.</text>
</comment>
<evidence type="ECO:0000313" key="5">
    <source>
        <dbReference type="Proteomes" id="UP000190965"/>
    </source>
</evidence>
<dbReference type="PROSITE" id="PS01173">
    <property type="entry name" value="LIPASE_GDXG_HIS"/>
    <property type="match status" value="1"/>
</dbReference>
<evidence type="ECO:0000313" key="4">
    <source>
        <dbReference type="EMBL" id="OPA84559.1"/>
    </source>
</evidence>
<evidence type="ECO:0000259" key="3">
    <source>
        <dbReference type="Pfam" id="PF07859"/>
    </source>
</evidence>
<dbReference type="PANTHER" id="PTHR48081">
    <property type="entry name" value="AB HYDROLASE SUPERFAMILY PROTEIN C4A8.06C"/>
    <property type="match status" value="1"/>
</dbReference>
<protein>
    <submittedName>
        <fullName evidence="4">Lipase</fullName>
    </submittedName>
</protein>
<dbReference type="AlphaFoldDB" id="A0A1T2XXU5"/>
<dbReference type="Proteomes" id="UP000190965">
    <property type="component" value="Unassembled WGS sequence"/>
</dbReference>
<dbReference type="OrthoDB" id="9806180at2"/>
<dbReference type="GO" id="GO:0016787">
    <property type="term" value="F:hydrolase activity"/>
    <property type="evidence" value="ECO:0007669"/>
    <property type="project" value="UniProtKB-KW"/>
</dbReference>
<organism evidence="4 5">
    <name type="scientific">Pseudomonas fluorescens</name>
    <dbReference type="NCBI Taxonomy" id="294"/>
    <lineage>
        <taxon>Bacteria</taxon>
        <taxon>Pseudomonadati</taxon>
        <taxon>Pseudomonadota</taxon>
        <taxon>Gammaproteobacteria</taxon>
        <taxon>Pseudomonadales</taxon>
        <taxon>Pseudomonadaceae</taxon>
        <taxon>Pseudomonas</taxon>
    </lineage>
</organism>
<dbReference type="PANTHER" id="PTHR48081:SF8">
    <property type="entry name" value="ALPHA_BETA HYDROLASE FOLD-3 DOMAIN-CONTAINING PROTEIN-RELATED"/>
    <property type="match status" value="1"/>
</dbReference>
<dbReference type="InterPro" id="IPR002168">
    <property type="entry name" value="Lipase_GDXG_HIS_AS"/>
</dbReference>
<keyword evidence="2" id="KW-0378">Hydrolase</keyword>
<reference evidence="4 5" key="1">
    <citation type="submission" date="2016-12" db="EMBL/GenBank/DDBJ databases">
        <title>Draft genome sequences of seven strains of Pseudomonas fluorescens that produce 4-formylaminooxyvinylglycine.</title>
        <authorList>
            <person name="Okrent R.A."/>
            <person name="Manning V.A."/>
            <person name="Trippe K.M."/>
        </authorList>
    </citation>
    <scope>NUCLEOTIDE SEQUENCE [LARGE SCALE GENOMIC DNA]</scope>
    <source>
        <strain evidence="4 5">P5A</strain>
    </source>
</reference>
<proteinExistence type="inferred from homology"/>
<dbReference type="InterPro" id="IPR029058">
    <property type="entry name" value="AB_hydrolase_fold"/>
</dbReference>
<evidence type="ECO:0000256" key="1">
    <source>
        <dbReference type="ARBA" id="ARBA00010515"/>
    </source>
</evidence>
<dbReference type="EMBL" id="MSDF01000058">
    <property type="protein sequence ID" value="OPA84559.1"/>
    <property type="molecule type" value="Genomic_DNA"/>
</dbReference>
<dbReference type="RefSeq" id="WP_078743174.1">
    <property type="nucleotide sequence ID" value="NZ_MSDF01000058.1"/>
</dbReference>
<sequence>MSLNPDIAAFLELVNSGRAAGKNLAMHQLSPEQAREQFDLSSQMMDAGAADLDQVDSLEIPTRDGQRLAARLYSASPLSQAAPAPALLYFHGGGYVVGSLDSHDSLCRALAELAGCAVVSVAYRLAPQWRFPTAAHDAEDAWHWLVAQGTGLGIDTRRLALAGDSVGGSLVAVLATQLAREGAAVQPQLQVLIYPVTDATRSTPSLERYASGYLLETDTLQWFYGLYARDHADRQDPRFSPLLGAVPHDLAPTLMILGECDPLHDECLAYVAQLREGGAVVDLTVYPGMTHDFLRMGAIIDEAEEAQEQIAQALRGGVSGR</sequence>
<accession>A0A1T2XXU5</accession>
<dbReference type="SUPFAM" id="SSF53474">
    <property type="entry name" value="alpha/beta-Hydrolases"/>
    <property type="match status" value="1"/>
</dbReference>
<dbReference type="Gene3D" id="3.40.50.1820">
    <property type="entry name" value="alpha/beta hydrolase"/>
    <property type="match status" value="1"/>
</dbReference>